<reference evidence="1 2" key="2">
    <citation type="journal article" date="2022" name="Mol. Ecol. Resour.">
        <title>The genomes of chicory, endive, great burdock and yacon provide insights into Asteraceae paleo-polyploidization history and plant inulin production.</title>
        <authorList>
            <person name="Fan W."/>
            <person name="Wang S."/>
            <person name="Wang H."/>
            <person name="Wang A."/>
            <person name="Jiang F."/>
            <person name="Liu H."/>
            <person name="Zhao H."/>
            <person name="Xu D."/>
            <person name="Zhang Y."/>
        </authorList>
    </citation>
    <scope>NUCLEOTIDE SEQUENCE [LARGE SCALE GENOMIC DNA]</scope>
    <source>
        <strain evidence="2">cv. Yunnan</strain>
        <tissue evidence="1">Leaves</tissue>
    </source>
</reference>
<dbReference type="EMBL" id="CM042018">
    <property type="protein sequence ID" value="KAI3827391.1"/>
    <property type="molecule type" value="Genomic_DNA"/>
</dbReference>
<evidence type="ECO:0000313" key="2">
    <source>
        <dbReference type="Proteomes" id="UP001056120"/>
    </source>
</evidence>
<protein>
    <submittedName>
        <fullName evidence="1">Uncharacterized protein</fullName>
    </submittedName>
</protein>
<organism evidence="1 2">
    <name type="scientific">Smallanthus sonchifolius</name>
    <dbReference type="NCBI Taxonomy" id="185202"/>
    <lineage>
        <taxon>Eukaryota</taxon>
        <taxon>Viridiplantae</taxon>
        <taxon>Streptophyta</taxon>
        <taxon>Embryophyta</taxon>
        <taxon>Tracheophyta</taxon>
        <taxon>Spermatophyta</taxon>
        <taxon>Magnoliopsida</taxon>
        <taxon>eudicotyledons</taxon>
        <taxon>Gunneridae</taxon>
        <taxon>Pentapetalae</taxon>
        <taxon>asterids</taxon>
        <taxon>campanulids</taxon>
        <taxon>Asterales</taxon>
        <taxon>Asteraceae</taxon>
        <taxon>Asteroideae</taxon>
        <taxon>Heliantheae alliance</taxon>
        <taxon>Millerieae</taxon>
        <taxon>Smallanthus</taxon>
    </lineage>
</organism>
<evidence type="ECO:0000313" key="1">
    <source>
        <dbReference type="EMBL" id="KAI3827391.1"/>
    </source>
</evidence>
<dbReference type="Proteomes" id="UP001056120">
    <property type="component" value="Linkage Group LG01"/>
</dbReference>
<proteinExistence type="predicted"/>
<sequence length="97" mass="10498">MATELKTEPEDSLKKSSGKRTLEKRRVRVGSDSQEQKKAADAGVNVTKVLDGLLRAALDPSSFVEKEKNLPTVTKLVSSFRSSVFESVASILSSTTV</sequence>
<keyword evidence="2" id="KW-1185">Reference proteome</keyword>
<name>A0ACB9K543_9ASTR</name>
<reference evidence="2" key="1">
    <citation type="journal article" date="2022" name="Mol. Ecol. Resour.">
        <title>The genomes of chicory, endive, great burdock and yacon provide insights into Asteraceae palaeo-polyploidization history and plant inulin production.</title>
        <authorList>
            <person name="Fan W."/>
            <person name="Wang S."/>
            <person name="Wang H."/>
            <person name="Wang A."/>
            <person name="Jiang F."/>
            <person name="Liu H."/>
            <person name="Zhao H."/>
            <person name="Xu D."/>
            <person name="Zhang Y."/>
        </authorList>
    </citation>
    <scope>NUCLEOTIDE SEQUENCE [LARGE SCALE GENOMIC DNA]</scope>
    <source>
        <strain evidence="2">cv. Yunnan</strain>
    </source>
</reference>
<accession>A0ACB9K543</accession>
<comment type="caution">
    <text evidence="1">The sequence shown here is derived from an EMBL/GenBank/DDBJ whole genome shotgun (WGS) entry which is preliminary data.</text>
</comment>
<gene>
    <name evidence="1" type="ORF">L1987_01464</name>
</gene>